<feature type="domain" description="Fibronectin type-III" evidence="14">
    <location>
        <begin position="521"/>
        <end position="620"/>
    </location>
</feature>
<evidence type="ECO:0000256" key="9">
    <source>
        <dbReference type="ARBA" id="ARBA00023170"/>
    </source>
</evidence>
<dbReference type="InterPro" id="IPR003961">
    <property type="entry name" value="FN3_dom"/>
</dbReference>
<evidence type="ECO:0000256" key="10">
    <source>
        <dbReference type="ARBA" id="ARBA00023180"/>
    </source>
</evidence>
<dbReference type="PROSITE" id="PS50853">
    <property type="entry name" value="FN3"/>
    <property type="match status" value="3"/>
</dbReference>
<name>A0ABM0HPX8_CERSS</name>
<dbReference type="SMART" id="SM00060">
    <property type="entry name" value="FN3"/>
    <property type="match status" value="4"/>
</dbReference>
<dbReference type="Pfam" id="PF00041">
    <property type="entry name" value="fn3"/>
    <property type="match status" value="2"/>
</dbReference>
<keyword evidence="3 12" id="KW-0812">Transmembrane</keyword>
<accession>A0ABM0HPX8</accession>
<evidence type="ECO:0000313" key="15">
    <source>
        <dbReference type="Proteomes" id="UP000694910"/>
    </source>
</evidence>
<evidence type="ECO:0000256" key="11">
    <source>
        <dbReference type="SAM" id="MobiDB-lite"/>
    </source>
</evidence>
<evidence type="ECO:0000256" key="1">
    <source>
        <dbReference type="ARBA" id="ARBA00004479"/>
    </source>
</evidence>
<dbReference type="PROSITE" id="PS01353">
    <property type="entry name" value="HEMATOPO_REC_L_F2"/>
    <property type="match status" value="1"/>
</dbReference>
<gene>
    <name evidence="16" type="primary">LOC101390243</name>
</gene>
<dbReference type="SUPFAM" id="SSF49265">
    <property type="entry name" value="Fibronectin type III"/>
    <property type="match status" value="4"/>
</dbReference>
<keyword evidence="4 13" id="KW-0732">Signal</keyword>
<sequence>MAYTVRGCLLALIFIIMLLLVKAKIDVCKRGDVTVKPSHVISLGSAVNISCSLKPKQVCSPYSRFNTLILYQFHRRIRFQRGDSLSSQVTDLPLGTTLFVCKLACGSSDEIQICGAEISVGVVPEQPQNLSCIQKGERGTVACTWDRGRDTHLYTAYTLQLNGPKNLAWQKQCNDHYCDHLDLGINLTPESPESSYTAEVTAVNSLGSASSLPSTFTWLDIVRPLPPWDIRIKFVNASVSRCTLQWRDEGLVLLNRLRYRPSNSKSWNTVNATNARGRHDLLDLKPFTEYEFQISSKLHLYKGSWSDWSEPLRTQTPEEEPTGMLDVWYTKQHFDYNRQQISLFWKNLSVSEARGKILHYRVTLQEVEGATATLQNITEHTSWTWVIPRTGNWAVAVSAANSKGSSLPTHVNISDLCGAGLLAPRRVSANSEGTDNIMVTWEPPSQAAPAVQEYVVEWGERHPGRSVQTPPNWLRSPPSNMSALIAENIKPYTCYEIQVHALSADQRGCGSTRGNSKHKAPLSGPHINAIAEEKGSILISWDEIPAQEQMGCILHYRIYWKERDSDSQPRLCEIPYRVSPNSHPIDSLRPRVTYILWMTALTAAGESPRGNEREFCLQGKANWSAFVAPSICIAVIMVGIFSMRYFRQKVFVLLAALRPQWCSREIPDPANSTWAKKYPLVEEKTLLPLDRLLTDWPTPEEPEPLVINEVLHQATPVFRHPHRPKWPDKGQGVQGHYTSGEDAAYSASSPPPARALTAETGQLANLYKVLGSRSPDAKPGNPASPLTVLPVDYLPTHEGYLPSNMDYLPSHEAPVTHPLGEPEPQHISLSVFPSSSLHPLTFSCGEKLTLDQLKMGCGSLMLRVEKLEAWNVDVPPASTACPI</sequence>
<dbReference type="InterPro" id="IPR010457">
    <property type="entry name" value="IgC2-like_lig-bd"/>
</dbReference>
<dbReference type="Gene3D" id="2.60.40.10">
    <property type="entry name" value="Immunoglobulins"/>
    <property type="match status" value="5"/>
</dbReference>
<evidence type="ECO:0000256" key="8">
    <source>
        <dbReference type="ARBA" id="ARBA00023157"/>
    </source>
</evidence>
<feature type="region of interest" description="Disordered" evidence="11">
    <location>
        <begin position="719"/>
        <end position="753"/>
    </location>
</feature>
<evidence type="ECO:0000256" key="6">
    <source>
        <dbReference type="ARBA" id="ARBA00022989"/>
    </source>
</evidence>
<feature type="chain" id="PRO_5047118293" evidence="13">
    <location>
        <begin position="24"/>
        <end position="883"/>
    </location>
</feature>
<dbReference type="PANTHER" id="PTHR48423:SF1">
    <property type="entry name" value="INTERLEUKIN-27 RECEPTOR SUBUNIT ALPHA"/>
    <property type="match status" value="1"/>
</dbReference>
<keyword evidence="10" id="KW-0325">Glycoprotein</keyword>
<dbReference type="RefSeq" id="XP_004431526.1">
    <property type="nucleotide sequence ID" value="XM_004431469.2"/>
</dbReference>
<keyword evidence="8" id="KW-1015">Disulfide bond</keyword>
<evidence type="ECO:0000256" key="3">
    <source>
        <dbReference type="ARBA" id="ARBA00022692"/>
    </source>
</evidence>
<feature type="transmembrane region" description="Helical" evidence="12">
    <location>
        <begin position="623"/>
        <end position="641"/>
    </location>
</feature>
<dbReference type="InterPro" id="IPR013783">
    <property type="entry name" value="Ig-like_fold"/>
</dbReference>
<feature type="signal peptide" evidence="13">
    <location>
        <begin position="1"/>
        <end position="23"/>
    </location>
</feature>
<keyword evidence="7 12" id="KW-0472">Membrane</keyword>
<keyword evidence="5" id="KW-0677">Repeat</keyword>
<evidence type="ECO:0000256" key="12">
    <source>
        <dbReference type="SAM" id="Phobius"/>
    </source>
</evidence>
<evidence type="ECO:0000256" key="5">
    <source>
        <dbReference type="ARBA" id="ARBA00022737"/>
    </source>
</evidence>
<comment type="similarity">
    <text evidence="2">Belongs to the type I cytokine receptor family. Type 2 subfamily.</text>
</comment>
<dbReference type="CDD" id="cd00063">
    <property type="entry name" value="FN3"/>
    <property type="match status" value="3"/>
</dbReference>
<evidence type="ECO:0000259" key="14">
    <source>
        <dbReference type="PROSITE" id="PS50853"/>
    </source>
</evidence>
<organism evidence="15 16">
    <name type="scientific">Ceratotherium simum simum</name>
    <name type="common">Southern white rhinoceros</name>
    <dbReference type="NCBI Taxonomy" id="73337"/>
    <lineage>
        <taxon>Eukaryota</taxon>
        <taxon>Metazoa</taxon>
        <taxon>Chordata</taxon>
        <taxon>Craniata</taxon>
        <taxon>Vertebrata</taxon>
        <taxon>Euteleostomi</taxon>
        <taxon>Mammalia</taxon>
        <taxon>Eutheria</taxon>
        <taxon>Laurasiatheria</taxon>
        <taxon>Perissodactyla</taxon>
        <taxon>Rhinocerotidae</taxon>
        <taxon>Ceratotherium</taxon>
    </lineage>
</organism>
<keyword evidence="6 12" id="KW-1133">Transmembrane helix</keyword>
<keyword evidence="15" id="KW-1185">Reference proteome</keyword>
<proteinExistence type="inferred from homology"/>
<dbReference type="GeneID" id="101390243"/>
<keyword evidence="9 16" id="KW-0675">Receptor</keyword>
<dbReference type="InterPro" id="IPR036116">
    <property type="entry name" value="FN3_sf"/>
</dbReference>
<evidence type="ECO:0000256" key="7">
    <source>
        <dbReference type="ARBA" id="ARBA00023136"/>
    </source>
</evidence>
<dbReference type="Proteomes" id="UP000694910">
    <property type="component" value="Unplaced"/>
</dbReference>
<dbReference type="Pfam" id="PF06328">
    <property type="entry name" value="Lep_receptor_Ig"/>
    <property type="match status" value="1"/>
</dbReference>
<evidence type="ECO:0000256" key="13">
    <source>
        <dbReference type="SAM" id="SignalP"/>
    </source>
</evidence>
<evidence type="ECO:0000256" key="4">
    <source>
        <dbReference type="ARBA" id="ARBA00022729"/>
    </source>
</evidence>
<feature type="domain" description="Fibronectin type-III" evidence="14">
    <location>
        <begin position="423"/>
        <end position="519"/>
    </location>
</feature>
<evidence type="ECO:0000313" key="16">
    <source>
        <dbReference type="RefSeq" id="XP_004431526.1"/>
    </source>
</evidence>
<feature type="domain" description="Fibronectin type-III" evidence="14">
    <location>
        <begin position="226"/>
        <end position="319"/>
    </location>
</feature>
<reference evidence="16" key="1">
    <citation type="submission" date="2025-08" db="UniProtKB">
        <authorList>
            <consortium name="RefSeq"/>
        </authorList>
    </citation>
    <scope>IDENTIFICATION</scope>
</reference>
<dbReference type="InterPro" id="IPR003529">
    <property type="entry name" value="Hematopoietin_rcpt_Gp130_CS"/>
</dbReference>
<protein>
    <submittedName>
        <fullName evidence="16">Interleukin-12 receptor subunit beta-2</fullName>
    </submittedName>
</protein>
<evidence type="ECO:0000256" key="2">
    <source>
        <dbReference type="ARBA" id="ARBA00008921"/>
    </source>
</evidence>
<dbReference type="PANTHER" id="PTHR48423">
    <property type="entry name" value="INTERLEUKIN-27 RECEPTOR SUBUNIT ALPHA"/>
    <property type="match status" value="1"/>
</dbReference>
<dbReference type="InterPro" id="IPR052672">
    <property type="entry name" value="Type1_Cytokine_Rcpt_Type2"/>
</dbReference>
<comment type="subcellular location">
    <subcellularLocation>
        <location evidence="1">Membrane</location>
        <topology evidence="1">Single-pass type I membrane protein</topology>
    </subcellularLocation>
</comment>